<sequence length="37" mass="3758">MGELIASAGRRPECSVALGKAGQIAPPTSMTIFGNII</sequence>
<protein>
    <submittedName>
        <fullName evidence="1">Uncharacterized protein</fullName>
    </submittedName>
</protein>
<dbReference type="Proteomes" id="UP000046176">
    <property type="component" value="Unassembled WGS sequence"/>
</dbReference>
<gene>
    <name evidence="1" type="ORF">NGAL_HAMBI1145_19290</name>
</gene>
<proteinExistence type="predicted"/>
<dbReference type="AlphaFoldDB" id="A0A0T7FF74"/>
<evidence type="ECO:0000313" key="2">
    <source>
        <dbReference type="Proteomes" id="UP000046176"/>
    </source>
</evidence>
<reference evidence="1 2" key="1">
    <citation type="submission" date="2014-08" db="EMBL/GenBank/DDBJ databases">
        <authorList>
            <person name="Chen Y.-H."/>
        </authorList>
    </citation>
    <scope>NUCLEOTIDE SEQUENCE [LARGE SCALE GENOMIC DNA]</scope>
</reference>
<evidence type="ECO:0000313" key="1">
    <source>
        <dbReference type="EMBL" id="CDZ33629.1"/>
    </source>
</evidence>
<organism evidence="1 2">
    <name type="scientific">Neorhizobium galegae bv. officinalis</name>
    <dbReference type="NCBI Taxonomy" id="323656"/>
    <lineage>
        <taxon>Bacteria</taxon>
        <taxon>Pseudomonadati</taxon>
        <taxon>Pseudomonadota</taxon>
        <taxon>Alphaproteobacteria</taxon>
        <taxon>Hyphomicrobiales</taxon>
        <taxon>Rhizobiaceae</taxon>
        <taxon>Rhizobium/Agrobacterium group</taxon>
        <taxon>Neorhizobium</taxon>
    </lineage>
</organism>
<name>A0A0T7FF74_NEOGA</name>
<dbReference type="EMBL" id="CCRH01000004">
    <property type="protein sequence ID" value="CDZ33629.1"/>
    <property type="molecule type" value="Genomic_DNA"/>
</dbReference>
<accession>A0A0T7FF74</accession>